<dbReference type="InterPro" id="IPR014811">
    <property type="entry name" value="ArgoL1"/>
</dbReference>
<dbReference type="Proteomes" id="UP001497453">
    <property type="component" value="Chromosome 3"/>
</dbReference>
<dbReference type="SUPFAM" id="SSF101690">
    <property type="entry name" value="PAZ domain"/>
    <property type="match status" value="1"/>
</dbReference>
<dbReference type="SUPFAM" id="SSF53098">
    <property type="entry name" value="Ribonuclease H-like"/>
    <property type="match status" value="1"/>
</dbReference>
<keyword evidence="3" id="KW-1185">Reference proteome</keyword>
<feature type="domain" description="Piwi" evidence="1">
    <location>
        <begin position="507"/>
        <end position="810"/>
    </location>
</feature>
<reference evidence="3" key="1">
    <citation type="submission" date="2024-04" db="EMBL/GenBank/DDBJ databases">
        <authorList>
            <person name="Shaw F."/>
            <person name="Minotto A."/>
        </authorList>
    </citation>
    <scope>NUCLEOTIDE SEQUENCE [LARGE SCALE GENOMIC DNA]</scope>
</reference>
<dbReference type="SMART" id="SM01163">
    <property type="entry name" value="DUF1785"/>
    <property type="match status" value="1"/>
</dbReference>
<evidence type="ECO:0000259" key="1">
    <source>
        <dbReference type="PROSITE" id="PS50822"/>
    </source>
</evidence>
<dbReference type="InterPro" id="IPR012337">
    <property type="entry name" value="RNaseH-like_sf"/>
</dbReference>
<dbReference type="InterPro" id="IPR032474">
    <property type="entry name" value="Argonaute_N"/>
</dbReference>
<dbReference type="InterPro" id="IPR036397">
    <property type="entry name" value="RNaseH_sf"/>
</dbReference>
<dbReference type="CDD" id="cd02846">
    <property type="entry name" value="PAZ_argonaute_like"/>
    <property type="match status" value="1"/>
</dbReference>
<organism evidence="2 3">
    <name type="scientific">Somion occarium</name>
    <dbReference type="NCBI Taxonomy" id="3059160"/>
    <lineage>
        <taxon>Eukaryota</taxon>
        <taxon>Fungi</taxon>
        <taxon>Dikarya</taxon>
        <taxon>Basidiomycota</taxon>
        <taxon>Agaricomycotina</taxon>
        <taxon>Agaricomycetes</taxon>
        <taxon>Polyporales</taxon>
        <taxon>Cerrenaceae</taxon>
        <taxon>Somion</taxon>
    </lineage>
</organism>
<dbReference type="Pfam" id="PF02171">
    <property type="entry name" value="Piwi"/>
    <property type="match status" value="1"/>
</dbReference>
<dbReference type="Gene3D" id="3.40.50.2300">
    <property type="match status" value="1"/>
</dbReference>
<dbReference type="Pfam" id="PF02170">
    <property type="entry name" value="PAZ"/>
    <property type="match status" value="1"/>
</dbReference>
<evidence type="ECO:0000313" key="2">
    <source>
        <dbReference type="EMBL" id="CAL1704418.1"/>
    </source>
</evidence>
<dbReference type="Gene3D" id="3.30.420.10">
    <property type="entry name" value="Ribonuclease H-like superfamily/Ribonuclease H"/>
    <property type="match status" value="1"/>
</dbReference>
<dbReference type="InterPro" id="IPR036085">
    <property type="entry name" value="PAZ_dom_sf"/>
</dbReference>
<dbReference type="InterPro" id="IPR003165">
    <property type="entry name" value="Piwi"/>
</dbReference>
<protein>
    <recommendedName>
        <fullName evidence="1">Piwi domain-containing protein</fullName>
    </recommendedName>
</protein>
<dbReference type="Gene3D" id="2.170.260.10">
    <property type="entry name" value="paz domain"/>
    <property type="match status" value="1"/>
</dbReference>
<accession>A0ABP1D981</accession>
<sequence>MQSQPRPSGRTRMRVITNSFAVTRVPTVVLFQYDVISPTLKPDNPRRRSEIIDKMQLTNANIFPRRGMYDGKNIFYTIGYKVENMTIPVQLNKSDKTPYIVRLTNTTYIDSKCAFQPLTFFPSRFIDVHAYHYSTLNDMVSSNGRAYRQGGDQNQAAINALQLIVRQAANMRHGFPLQAKSFFTKDGAKELGGGLQAWRGYFQSVRPVLGRLLVNVDVTHSAVVKAGPLLDVAMEFCNFRDIRDLAALPTDPNPQRWLKLQRFLKGVLIKPGSQFAKWSKGRPIRALIPNAGGYEFHVNGQPTTVRQYFQQKYNFALRYSTVFGIQIGKDAVFPAEVCTITPGQLYKKKLSEDQTKSFVSLAVQKPHQRLGSIESAVSGDRQLLDYQQSDFLATAGMVISTRPLEVEGHVLTPPQVLFGGRQASPINNGAWNVMGRQFLTPKKIDKLMVLVCVDPSERQAVEYFTKALVGNLTKLGSYAGGAPYFHIANLQNMRKTLEEVHKMQPGFVLVILPASAAIPRRYIKFWSSVISGIPTQCVRKGKYDSGKGLDQYCNNVALKMHAKYGGINSVVYAPIMDKLMGTMIIGCDVSHPAPGVNNRPSFASMVASVDRFASYWTSAIELQKPRQEIIEAIGPMFQTLLNAFVAFPENQGRCPHTVIVYRDGVSEGEYETVAAAEYDQIKRVLQSKEITRNTKVVFIIVTKRHHTRFFPERGAGDRSGNCPPGFVVEDQIVHSAIPDYYLLSHSGIIGTSRPSHYIVLRNDAQMTQQQLQELSFNLCHSYAAATRSVSIPTPVYYADLLCGHADYHFSPDEVANLDDDSSTNTSNQDFNLEQWQTVFKRGRSQKSLYFL</sequence>
<dbReference type="Pfam" id="PF08699">
    <property type="entry name" value="ArgoL1"/>
    <property type="match status" value="1"/>
</dbReference>
<gene>
    <name evidence="2" type="ORF">GFSPODELE1_LOCUS4997</name>
</gene>
<dbReference type="PROSITE" id="PS50822">
    <property type="entry name" value="PIWI"/>
    <property type="match status" value="1"/>
</dbReference>
<proteinExistence type="predicted"/>
<dbReference type="SMART" id="SM00950">
    <property type="entry name" value="Piwi"/>
    <property type="match status" value="1"/>
</dbReference>
<dbReference type="InterPro" id="IPR003100">
    <property type="entry name" value="PAZ_dom"/>
</dbReference>
<dbReference type="Pfam" id="PF16486">
    <property type="entry name" value="ArgoN"/>
    <property type="match status" value="1"/>
</dbReference>
<dbReference type="EMBL" id="OZ037946">
    <property type="protein sequence ID" value="CAL1704418.1"/>
    <property type="molecule type" value="Genomic_DNA"/>
</dbReference>
<dbReference type="PANTHER" id="PTHR22891">
    <property type="entry name" value="EUKARYOTIC TRANSLATION INITIATION FACTOR 2C"/>
    <property type="match status" value="1"/>
</dbReference>
<evidence type="ECO:0000313" key="3">
    <source>
        <dbReference type="Proteomes" id="UP001497453"/>
    </source>
</evidence>
<name>A0ABP1D981_9APHY</name>